<dbReference type="SUPFAM" id="SSF47986">
    <property type="entry name" value="DEATH domain"/>
    <property type="match status" value="1"/>
</dbReference>
<dbReference type="GO" id="GO:0035877">
    <property type="term" value="F:death effector domain binding"/>
    <property type="evidence" value="ECO:0007669"/>
    <property type="project" value="TreeGrafter"/>
</dbReference>
<dbReference type="STRING" id="29139.ENSVURP00010028303"/>
<dbReference type="AlphaFoldDB" id="A0A4X2LW35"/>
<keyword evidence="4" id="KW-1185">Reference proteome</keyword>
<dbReference type="SMART" id="SM00114">
    <property type="entry name" value="CARD"/>
    <property type="match status" value="1"/>
</dbReference>
<dbReference type="InterPro" id="IPR001315">
    <property type="entry name" value="CARD"/>
</dbReference>
<dbReference type="GeneID" id="114032439"/>
<feature type="region of interest" description="Disordered" evidence="1">
    <location>
        <begin position="147"/>
        <end position="223"/>
    </location>
</feature>
<dbReference type="Pfam" id="PF00619">
    <property type="entry name" value="CARD"/>
    <property type="match status" value="1"/>
</dbReference>
<dbReference type="Gene3D" id="1.10.533.10">
    <property type="entry name" value="Death Domain, Fas"/>
    <property type="match status" value="1"/>
</dbReference>
<dbReference type="OMA" id="RDPYWNW"/>
<dbReference type="GeneTree" id="ENSGT00510000049353"/>
<dbReference type="RefSeq" id="XP_027703550.1">
    <property type="nucleotide sequence ID" value="XM_027847749.1"/>
</dbReference>
<dbReference type="OrthoDB" id="9627417at2759"/>
<evidence type="ECO:0000313" key="3">
    <source>
        <dbReference type="Ensembl" id="ENSVURP00010028303.1"/>
    </source>
</evidence>
<dbReference type="GO" id="GO:2001237">
    <property type="term" value="P:negative regulation of extrinsic apoptotic signaling pathway"/>
    <property type="evidence" value="ECO:0007669"/>
    <property type="project" value="TreeGrafter"/>
</dbReference>
<evidence type="ECO:0000259" key="2">
    <source>
        <dbReference type="PROSITE" id="PS50209"/>
    </source>
</evidence>
<dbReference type="InterPro" id="IPR011029">
    <property type="entry name" value="DEATH-like_dom_sf"/>
</dbReference>
<reference evidence="3" key="2">
    <citation type="submission" date="2025-08" db="UniProtKB">
        <authorList>
            <consortium name="Ensembl"/>
        </authorList>
    </citation>
    <scope>IDENTIFICATION</scope>
</reference>
<dbReference type="CTD" id="8996"/>
<evidence type="ECO:0000256" key="1">
    <source>
        <dbReference type="SAM" id="MobiDB-lite"/>
    </source>
</evidence>
<dbReference type="CDD" id="cd01671">
    <property type="entry name" value="CARD"/>
    <property type="match status" value="1"/>
</dbReference>
<reference evidence="4" key="1">
    <citation type="submission" date="2018-12" db="EMBL/GenBank/DDBJ databases">
        <authorList>
            <person name="Yazar S."/>
        </authorList>
    </citation>
    <scope>NUCLEOTIDE SEQUENCE [LARGE SCALE GENOMIC DNA]</scope>
</reference>
<evidence type="ECO:0000313" key="4">
    <source>
        <dbReference type="Proteomes" id="UP000314987"/>
    </source>
</evidence>
<gene>
    <name evidence="3" type="primary">NOL3</name>
</gene>
<dbReference type="GO" id="GO:2001243">
    <property type="term" value="P:negative regulation of intrinsic apoptotic signaling pathway"/>
    <property type="evidence" value="ECO:0007669"/>
    <property type="project" value="TreeGrafter"/>
</dbReference>
<dbReference type="PROSITE" id="PS50209">
    <property type="entry name" value="CARD"/>
    <property type="match status" value="1"/>
</dbReference>
<dbReference type="PANTHER" id="PTHR22797:SF37">
    <property type="entry name" value="NUCLEOLAR PROTEIN 3"/>
    <property type="match status" value="1"/>
</dbReference>
<feature type="compositionally biased region" description="Acidic residues" evidence="1">
    <location>
        <begin position="210"/>
        <end position="223"/>
    </location>
</feature>
<dbReference type="Ensembl" id="ENSVURT00010032258.1">
    <property type="protein sequence ID" value="ENSVURP00010028303.1"/>
    <property type="gene ID" value="ENSVURG00010021668.1"/>
</dbReference>
<protein>
    <recommendedName>
        <fullName evidence="2">CARD domain-containing protein</fullName>
    </recommendedName>
</protein>
<proteinExistence type="predicted"/>
<accession>A0A4X2LW35</accession>
<dbReference type="GO" id="GO:0005123">
    <property type="term" value="F:death receptor binding"/>
    <property type="evidence" value="ECO:0007669"/>
    <property type="project" value="TreeGrafter"/>
</dbReference>
<reference evidence="3" key="3">
    <citation type="submission" date="2025-09" db="UniProtKB">
        <authorList>
            <consortium name="Ensembl"/>
        </authorList>
    </citation>
    <scope>IDENTIFICATION</scope>
</reference>
<feature type="compositionally biased region" description="Acidic residues" evidence="1">
    <location>
        <begin position="171"/>
        <end position="186"/>
    </location>
</feature>
<dbReference type="RefSeq" id="XP_027703549.1">
    <property type="nucleotide sequence ID" value="XM_027847748.1"/>
</dbReference>
<name>A0A4X2LW35_VOMUR</name>
<dbReference type="GO" id="GO:0089720">
    <property type="term" value="F:caspase binding"/>
    <property type="evidence" value="ECO:0007669"/>
    <property type="project" value="TreeGrafter"/>
</dbReference>
<dbReference type="GO" id="GO:0043027">
    <property type="term" value="F:cysteine-type endopeptidase inhibitor activity involved in apoptotic process"/>
    <property type="evidence" value="ECO:0007669"/>
    <property type="project" value="TreeGrafter"/>
</dbReference>
<organism evidence="3 4">
    <name type="scientific">Vombatus ursinus</name>
    <name type="common">Common wombat</name>
    <dbReference type="NCBI Taxonomy" id="29139"/>
    <lineage>
        <taxon>Eukaryota</taxon>
        <taxon>Metazoa</taxon>
        <taxon>Chordata</taxon>
        <taxon>Craniata</taxon>
        <taxon>Vertebrata</taxon>
        <taxon>Euteleostomi</taxon>
        <taxon>Mammalia</taxon>
        <taxon>Metatheria</taxon>
        <taxon>Diprotodontia</taxon>
        <taxon>Vombatidae</taxon>
        <taxon>Vombatus</taxon>
    </lineage>
</organism>
<sequence length="223" mass="24888">MGNVQERPSDVIQRERKQLVEVLRNDSGILLDGLMARGIITVSEYESLDAMGDPERMVRRILLIVQKKGEFACQELLKCASEIHPNNSRDPYWNWKLTPEGYSHHHQRSHDSCCVDDQRKISSGGTCIGVPNTADEDKTDGIEGAQVSEAAESDTLEEQESSKDPEPESQSPEDEESVNEVLEEPEPQSPENNDLPEWGMEPEPEHGEVVGDDGEDAAAEEDY</sequence>
<feature type="domain" description="CARD" evidence="2">
    <location>
        <begin position="4"/>
        <end position="85"/>
    </location>
</feature>
<dbReference type="GO" id="GO:0005739">
    <property type="term" value="C:mitochondrion"/>
    <property type="evidence" value="ECO:0007669"/>
    <property type="project" value="TreeGrafter"/>
</dbReference>
<dbReference type="PANTHER" id="PTHR22797">
    <property type="entry name" value="CARD6/NUCLEOLAR PROTEIN 3"/>
    <property type="match status" value="1"/>
</dbReference>
<dbReference type="InterPro" id="IPR052685">
    <property type="entry name" value="Apoptosis_Repressor_CARD"/>
</dbReference>
<dbReference type="Proteomes" id="UP000314987">
    <property type="component" value="Unassembled WGS sequence"/>
</dbReference>
<dbReference type="GO" id="GO:0090201">
    <property type="term" value="P:negative regulation of release of cytochrome c from mitochondria"/>
    <property type="evidence" value="ECO:0007669"/>
    <property type="project" value="TreeGrafter"/>
</dbReference>